<dbReference type="PRINTS" id="PR00038">
    <property type="entry name" value="HTHLUXR"/>
</dbReference>
<dbReference type="InterPro" id="IPR036388">
    <property type="entry name" value="WH-like_DNA-bd_sf"/>
</dbReference>
<dbReference type="PANTHER" id="PTHR43433">
    <property type="entry name" value="HYDROLASE, ALPHA/BETA FOLD FAMILY PROTEIN"/>
    <property type="match status" value="1"/>
</dbReference>
<organism evidence="2 3">
    <name type="scientific">Microbacterium saccharophilum</name>
    <dbReference type="NCBI Taxonomy" id="1213358"/>
    <lineage>
        <taxon>Bacteria</taxon>
        <taxon>Bacillati</taxon>
        <taxon>Actinomycetota</taxon>
        <taxon>Actinomycetes</taxon>
        <taxon>Micrococcales</taxon>
        <taxon>Microbacteriaceae</taxon>
        <taxon>Microbacterium</taxon>
    </lineage>
</organism>
<evidence type="ECO:0000313" key="3">
    <source>
        <dbReference type="Proteomes" id="UP000198702"/>
    </source>
</evidence>
<feature type="domain" description="HTH luxR-type" evidence="1">
    <location>
        <begin position="291"/>
        <end position="356"/>
    </location>
</feature>
<dbReference type="Pfam" id="PF00196">
    <property type="entry name" value="GerE"/>
    <property type="match status" value="1"/>
</dbReference>
<accession>A0A7Z7D0K7</accession>
<proteinExistence type="predicted"/>
<dbReference type="SMART" id="SM00421">
    <property type="entry name" value="HTH_LUXR"/>
    <property type="match status" value="1"/>
</dbReference>
<dbReference type="GO" id="GO:0006355">
    <property type="term" value="P:regulation of DNA-templated transcription"/>
    <property type="evidence" value="ECO:0007669"/>
    <property type="project" value="InterPro"/>
</dbReference>
<dbReference type="InterPro" id="IPR016032">
    <property type="entry name" value="Sig_transdc_resp-reg_C-effctor"/>
</dbReference>
<name>A0A7Z7D0K7_9MICO</name>
<dbReference type="SUPFAM" id="SSF53474">
    <property type="entry name" value="alpha/beta-Hydrolases"/>
    <property type="match status" value="1"/>
</dbReference>
<dbReference type="PANTHER" id="PTHR43433:SF8">
    <property type="entry name" value="BIFUNCTIONAL LIPASE_ADENYLATE CYCLASE LIPJ"/>
    <property type="match status" value="1"/>
</dbReference>
<dbReference type="InterPro" id="IPR029058">
    <property type="entry name" value="AB_hydrolase_fold"/>
</dbReference>
<keyword evidence="2" id="KW-0378">Hydrolase</keyword>
<dbReference type="Gene3D" id="3.40.50.1820">
    <property type="entry name" value="alpha/beta hydrolase"/>
    <property type="match status" value="1"/>
</dbReference>
<dbReference type="InterPro" id="IPR000792">
    <property type="entry name" value="Tscrpt_reg_LuxR_C"/>
</dbReference>
<dbReference type="PROSITE" id="PS50043">
    <property type="entry name" value="HTH_LUXR_2"/>
    <property type="match status" value="1"/>
</dbReference>
<dbReference type="Pfam" id="PF00561">
    <property type="entry name" value="Abhydrolase_1"/>
    <property type="match status" value="1"/>
</dbReference>
<dbReference type="Gene3D" id="1.10.10.10">
    <property type="entry name" value="Winged helix-like DNA-binding domain superfamily/Winged helix DNA-binding domain"/>
    <property type="match status" value="1"/>
</dbReference>
<dbReference type="Proteomes" id="UP000198702">
    <property type="component" value="Unassembled WGS sequence"/>
</dbReference>
<dbReference type="GO" id="GO:0016787">
    <property type="term" value="F:hydrolase activity"/>
    <property type="evidence" value="ECO:0007669"/>
    <property type="project" value="UniProtKB-KW"/>
</dbReference>
<gene>
    <name evidence="2" type="ORF">SAMN04487751_1510</name>
</gene>
<dbReference type="EMBL" id="FOQZ01000001">
    <property type="protein sequence ID" value="SFI38056.1"/>
    <property type="molecule type" value="Genomic_DNA"/>
</dbReference>
<dbReference type="GO" id="GO:0003677">
    <property type="term" value="F:DNA binding"/>
    <property type="evidence" value="ECO:0007669"/>
    <property type="project" value="InterPro"/>
</dbReference>
<protein>
    <submittedName>
        <fullName evidence="2">Alpha/beta hydrolase fold</fullName>
    </submittedName>
</protein>
<comment type="caution">
    <text evidence="2">The sequence shown here is derived from an EMBL/GenBank/DDBJ whole genome shotgun (WGS) entry which is preliminary data.</text>
</comment>
<dbReference type="CDD" id="cd06170">
    <property type="entry name" value="LuxR_C_like"/>
    <property type="match status" value="1"/>
</dbReference>
<sequence length="357" mass="37730">MIHTDVVEAAAPPIRYARSGSDDVAWTERGTGAPLLLGGWWMSHLERDADYPPLRSFLATLENRRRVIRMDAPGSGLSRSRRETPAGLGPHADALLAVLDAAGAPQVTLLAGSSGCPIAVAFAARHPDRVRRLILCGSYLHGDAIASAADRAALVDLVRRSWGVSSRVMAEIFYPDATPEEQRAFLQHQRATGTAAAAAAALAAVYSFDARDDAAAVSAPTLVLHRRGDRAIPLALGAETADAIPHARLEVLDGTAHHPWHGDSAAIIRHALAFDGDDAGDPADAVDASPTASLPSPLTEREREILLLVARGMTDAQIADRLFLSIHTVHRHVANARAKLGAPSRAAAAAWVLARGV</sequence>
<reference evidence="2 3" key="1">
    <citation type="submission" date="2016-10" db="EMBL/GenBank/DDBJ databases">
        <authorList>
            <person name="Varghese N."/>
            <person name="Submissions S."/>
        </authorList>
    </citation>
    <scope>NUCLEOTIDE SEQUENCE [LARGE SCALE GENOMIC DNA]</scope>
    <source>
        <strain evidence="2 3">UNC380MFSha3.1</strain>
    </source>
</reference>
<dbReference type="PRINTS" id="PR00111">
    <property type="entry name" value="ABHYDROLASE"/>
</dbReference>
<dbReference type="SUPFAM" id="SSF46894">
    <property type="entry name" value="C-terminal effector domain of the bipartite response regulators"/>
    <property type="match status" value="1"/>
</dbReference>
<evidence type="ECO:0000313" key="2">
    <source>
        <dbReference type="EMBL" id="SFI38056.1"/>
    </source>
</evidence>
<dbReference type="AlphaFoldDB" id="A0A7Z7D0K7"/>
<dbReference type="InterPro" id="IPR000073">
    <property type="entry name" value="AB_hydrolase_1"/>
</dbReference>
<dbReference type="InterPro" id="IPR050471">
    <property type="entry name" value="AB_hydrolase"/>
</dbReference>
<evidence type="ECO:0000259" key="1">
    <source>
        <dbReference type="PROSITE" id="PS50043"/>
    </source>
</evidence>